<accession>A0A9W7TJW8</accession>
<evidence type="ECO:0000313" key="2">
    <source>
        <dbReference type="Proteomes" id="UP001059041"/>
    </source>
</evidence>
<sequence length="125" mass="13688">MNSAVSVQSAEDVDPFEGYEPITSWADYMDKAEAEGYIDPRPLKIPSWAVLDFPLLAEDLKTSPAVPATGQETRAIILTCGPLENRTALKKQLLHLSIILFTYENSPSIKQAAGPPQEMQGLEKA</sequence>
<evidence type="ECO:0000313" key="1">
    <source>
        <dbReference type="EMBL" id="KAI7797422.1"/>
    </source>
</evidence>
<proteinExistence type="predicted"/>
<name>A0A9W7TJW8_TRIRA</name>
<dbReference type="EMBL" id="JAFHDT010000017">
    <property type="protein sequence ID" value="KAI7797422.1"/>
    <property type="molecule type" value="Genomic_DNA"/>
</dbReference>
<keyword evidence="2" id="KW-1185">Reference proteome</keyword>
<comment type="caution">
    <text evidence="1">The sequence shown here is derived from an EMBL/GenBank/DDBJ whole genome shotgun (WGS) entry which is preliminary data.</text>
</comment>
<organism evidence="1 2">
    <name type="scientific">Triplophysa rosa</name>
    <name type="common">Cave loach</name>
    <dbReference type="NCBI Taxonomy" id="992332"/>
    <lineage>
        <taxon>Eukaryota</taxon>
        <taxon>Metazoa</taxon>
        <taxon>Chordata</taxon>
        <taxon>Craniata</taxon>
        <taxon>Vertebrata</taxon>
        <taxon>Euteleostomi</taxon>
        <taxon>Actinopterygii</taxon>
        <taxon>Neopterygii</taxon>
        <taxon>Teleostei</taxon>
        <taxon>Ostariophysi</taxon>
        <taxon>Cypriniformes</taxon>
        <taxon>Nemacheilidae</taxon>
        <taxon>Triplophysa</taxon>
    </lineage>
</organism>
<dbReference type="Proteomes" id="UP001059041">
    <property type="component" value="Linkage Group LG17"/>
</dbReference>
<dbReference type="AlphaFoldDB" id="A0A9W7TJW8"/>
<protein>
    <submittedName>
        <fullName evidence="1">Uncharacterized protein</fullName>
    </submittedName>
</protein>
<reference evidence="1" key="1">
    <citation type="submission" date="2021-02" db="EMBL/GenBank/DDBJ databases">
        <title>Comparative genomics reveals that relaxation of natural selection precedes convergent phenotypic evolution of cavefish.</title>
        <authorList>
            <person name="Peng Z."/>
        </authorList>
    </citation>
    <scope>NUCLEOTIDE SEQUENCE</scope>
    <source>
        <tissue evidence="1">Muscle</tissue>
    </source>
</reference>
<gene>
    <name evidence="1" type="ORF">IRJ41_003552</name>
</gene>